<name>A0A3N6PNS5_9CYAN</name>
<proteinExistence type="predicted"/>
<evidence type="ECO:0000313" key="2">
    <source>
        <dbReference type="Proteomes" id="UP000269154"/>
    </source>
</evidence>
<dbReference type="RefSeq" id="WP_124145835.1">
    <property type="nucleotide sequence ID" value="NZ_CAWOKI010000123.1"/>
</dbReference>
<organism evidence="1 2">
    <name type="scientific">Okeania hirsuta</name>
    <dbReference type="NCBI Taxonomy" id="1458930"/>
    <lineage>
        <taxon>Bacteria</taxon>
        <taxon>Bacillati</taxon>
        <taxon>Cyanobacteriota</taxon>
        <taxon>Cyanophyceae</taxon>
        <taxon>Oscillatoriophycideae</taxon>
        <taxon>Oscillatoriales</taxon>
        <taxon>Microcoleaceae</taxon>
        <taxon>Okeania</taxon>
    </lineage>
</organism>
<protein>
    <submittedName>
        <fullName evidence="1">Uncharacterized protein</fullName>
    </submittedName>
</protein>
<comment type="caution">
    <text evidence="1">The sequence shown here is derived from an EMBL/GenBank/DDBJ whole genome shotgun (WGS) entry which is preliminary data.</text>
</comment>
<reference evidence="1 2" key="1">
    <citation type="journal article" date="2018" name="ACS Chem. Biol.">
        <title>Ketoreductase domain dysfunction expands chemodiversity: malyngamide biosynthesis in the cyanobacterium Okeania hirsuta.</title>
        <authorList>
            <person name="Moss N.A."/>
            <person name="Leao T."/>
            <person name="Rankin M."/>
            <person name="McCullough T.M."/>
            <person name="Qu P."/>
            <person name="Korobeynikov A."/>
            <person name="Smith J.L."/>
            <person name="Gerwick L."/>
            <person name="Gerwick W.H."/>
        </authorList>
    </citation>
    <scope>NUCLEOTIDE SEQUENCE [LARGE SCALE GENOMIC DNA]</scope>
    <source>
        <strain evidence="1 2">PAB10Feb10-1</strain>
    </source>
</reference>
<accession>A0A3N6PNS5</accession>
<evidence type="ECO:0000313" key="1">
    <source>
        <dbReference type="EMBL" id="RQH40951.1"/>
    </source>
</evidence>
<dbReference type="OrthoDB" id="465876at2"/>
<sequence>MFRTVALVLLGTSVGFGFSLVGDGNGFAIKVPQIEAGKLECRWLPEDTSNNSSINGEFLEPRY</sequence>
<keyword evidence="2" id="KW-1185">Reference proteome</keyword>
<dbReference type="Proteomes" id="UP000269154">
    <property type="component" value="Unassembled WGS sequence"/>
</dbReference>
<dbReference type="AlphaFoldDB" id="A0A3N6PNS5"/>
<gene>
    <name evidence="1" type="ORF">D5R40_15455</name>
</gene>
<dbReference type="EMBL" id="RCBY01000080">
    <property type="protein sequence ID" value="RQH40951.1"/>
    <property type="molecule type" value="Genomic_DNA"/>
</dbReference>